<accession>A0ABW3QXN5</accession>
<dbReference type="Proteomes" id="UP001597168">
    <property type="component" value="Unassembled WGS sequence"/>
</dbReference>
<evidence type="ECO:0000313" key="1">
    <source>
        <dbReference type="EMBL" id="MFD1149592.1"/>
    </source>
</evidence>
<dbReference type="RefSeq" id="WP_380724995.1">
    <property type="nucleotide sequence ID" value="NZ_JBHTLK010000112.1"/>
</dbReference>
<sequence>MITLSAPEAVMHFSDRSVFSHTVLEVAPATEVTVEVVDDDEVEVFVGERSEVFGVANGVTLVLGEASLDHLVTSLTKGRDQLRERAGTA</sequence>
<comment type="caution">
    <text evidence="1">The sequence shown here is derived from an EMBL/GenBank/DDBJ whole genome shotgun (WGS) entry which is preliminary data.</text>
</comment>
<name>A0ABW3QXN5_9PSEU</name>
<gene>
    <name evidence="1" type="ORF">ACFQ3T_20855</name>
</gene>
<organism evidence="1 2">
    <name type="scientific">Saccharothrix hoggarensis</name>
    <dbReference type="NCBI Taxonomy" id="913853"/>
    <lineage>
        <taxon>Bacteria</taxon>
        <taxon>Bacillati</taxon>
        <taxon>Actinomycetota</taxon>
        <taxon>Actinomycetes</taxon>
        <taxon>Pseudonocardiales</taxon>
        <taxon>Pseudonocardiaceae</taxon>
        <taxon>Saccharothrix</taxon>
    </lineage>
</organism>
<protein>
    <submittedName>
        <fullName evidence="1">Uncharacterized protein</fullName>
    </submittedName>
</protein>
<keyword evidence="2" id="KW-1185">Reference proteome</keyword>
<dbReference type="EMBL" id="JBHTLK010000112">
    <property type="protein sequence ID" value="MFD1149592.1"/>
    <property type="molecule type" value="Genomic_DNA"/>
</dbReference>
<proteinExistence type="predicted"/>
<evidence type="ECO:0000313" key="2">
    <source>
        <dbReference type="Proteomes" id="UP001597168"/>
    </source>
</evidence>
<reference evidence="2" key="1">
    <citation type="journal article" date="2019" name="Int. J. Syst. Evol. Microbiol.">
        <title>The Global Catalogue of Microorganisms (GCM) 10K type strain sequencing project: providing services to taxonomists for standard genome sequencing and annotation.</title>
        <authorList>
            <consortium name="The Broad Institute Genomics Platform"/>
            <consortium name="The Broad Institute Genome Sequencing Center for Infectious Disease"/>
            <person name="Wu L."/>
            <person name="Ma J."/>
        </authorList>
    </citation>
    <scope>NUCLEOTIDE SEQUENCE [LARGE SCALE GENOMIC DNA]</scope>
    <source>
        <strain evidence="2">CCUG 60214</strain>
    </source>
</reference>